<keyword evidence="1" id="KW-0732">Signal</keyword>
<accession>A0ABN9RLG6</accession>
<dbReference type="EMBL" id="CAUYUJ010007224">
    <property type="protein sequence ID" value="CAK0820003.1"/>
    <property type="molecule type" value="Genomic_DNA"/>
</dbReference>
<evidence type="ECO:0000256" key="1">
    <source>
        <dbReference type="SAM" id="SignalP"/>
    </source>
</evidence>
<gene>
    <name evidence="2" type="ORF">PCOR1329_LOCUS21836</name>
</gene>
<sequence>MHMFHMSVAPSRRAQPLAGALVGLLHLGAASRIAVTEFIDTSGDLRSDSTHLTGRGSIVELGLSGDQEDMYNGVDVACYCKAVHGIHECTDNKHRAHPEKPSGPRYFHPNVHTKDGNIENLCCKLDWTSFLSWTGWDYERQDNITRCMGESRPVPSSSCCRLRDEHGSFGVRINRATSESAYSKQWHSEDRFWKSPPQFSLEDITGGQDYTGKEMAAEEVREFVDVQLTDGGRFDGKLRCGGAKGSFEELLKDTSTCHLRQGPSEQCCCHVASVVEATRCLPTEGAATEEEAHTVVLDSKLNTWTSHGRVEGKLVDAAGPNVDDGMQYSITGMADPLMEDMPDTQADETKMLWDWAKATQQWNKTCLETVQVPYVASKRTSKRVRNGQTCRQMGRVRHCTPRYKTVYTTHHYQQYKTGCAKWQWDRKCAAGAGLYVKQINPGQCVKEPEHAGETDLALTEIGPLLFMCPDDYSSGNGGTEKFHPKCQCRSQCA</sequence>
<comment type="caution">
    <text evidence="2">The sequence shown here is derived from an EMBL/GenBank/DDBJ whole genome shotgun (WGS) entry which is preliminary data.</text>
</comment>
<keyword evidence="3" id="KW-1185">Reference proteome</keyword>
<evidence type="ECO:0000313" key="2">
    <source>
        <dbReference type="EMBL" id="CAK0820003.1"/>
    </source>
</evidence>
<dbReference type="Proteomes" id="UP001189429">
    <property type="component" value="Unassembled WGS sequence"/>
</dbReference>
<evidence type="ECO:0000313" key="3">
    <source>
        <dbReference type="Proteomes" id="UP001189429"/>
    </source>
</evidence>
<protein>
    <submittedName>
        <fullName evidence="2">Uncharacterized protein</fullName>
    </submittedName>
</protein>
<reference evidence="2" key="1">
    <citation type="submission" date="2023-10" db="EMBL/GenBank/DDBJ databases">
        <authorList>
            <person name="Chen Y."/>
            <person name="Shah S."/>
            <person name="Dougan E. K."/>
            <person name="Thang M."/>
            <person name="Chan C."/>
        </authorList>
    </citation>
    <scope>NUCLEOTIDE SEQUENCE [LARGE SCALE GENOMIC DNA]</scope>
</reference>
<name>A0ABN9RLG6_9DINO</name>
<feature type="signal peptide" evidence="1">
    <location>
        <begin position="1"/>
        <end position="30"/>
    </location>
</feature>
<feature type="chain" id="PRO_5045196237" evidence="1">
    <location>
        <begin position="31"/>
        <end position="493"/>
    </location>
</feature>
<organism evidence="2 3">
    <name type="scientific">Prorocentrum cordatum</name>
    <dbReference type="NCBI Taxonomy" id="2364126"/>
    <lineage>
        <taxon>Eukaryota</taxon>
        <taxon>Sar</taxon>
        <taxon>Alveolata</taxon>
        <taxon>Dinophyceae</taxon>
        <taxon>Prorocentrales</taxon>
        <taxon>Prorocentraceae</taxon>
        <taxon>Prorocentrum</taxon>
    </lineage>
</organism>
<proteinExistence type="predicted"/>